<keyword evidence="2" id="KW-1185">Reference proteome</keyword>
<proteinExistence type="predicted"/>
<dbReference type="Proteomes" id="UP000026981">
    <property type="component" value="Segment"/>
</dbReference>
<reference evidence="1 2" key="1">
    <citation type="submission" date="2014-03" db="EMBL/GenBank/DDBJ databases">
        <title>Genome sequencing of lytic Listeria phages.</title>
        <authorList>
            <person name="Woolston J."/>
            <person name="Rajanna C."/>
            <person name="Abuladze T."/>
            <person name="Li M."/>
            <person name="Anderson B."/>
            <person name="Sulakvelidze A."/>
        </authorList>
    </citation>
    <scope>NUCLEOTIDE SEQUENCE [LARGE SCALE GENOMIC DNA]</scope>
    <source>
        <strain evidence="1">LMSP-25</strain>
    </source>
</reference>
<protein>
    <submittedName>
        <fullName evidence="1">Uncharacterized protein</fullName>
    </submittedName>
</protein>
<dbReference type="KEGG" id="vg:19685024"/>
<dbReference type="GeneID" id="19685024"/>
<evidence type="ECO:0000313" key="1">
    <source>
        <dbReference type="EMBL" id="AIA64363.1"/>
    </source>
</evidence>
<organism evidence="1 2">
    <name type="scientific">Listeria phage LMSP-25</name>
    <dbReference type="NCBI Taxonomy" id="1486421"/>
    <lineage>
        <taxon>Viruses</taxon>
        <taxon>Duplodnaviria</taxon>
        <taxon>Heunggongvirae</taxon>
        <taxon>Uroviricota</taxon>
        <taxon>Caudoviricetes</taxon>
        <taxon>Herelleviridae</taxon>
        <taxon>Jasinskavirinae</taxon>
        <taxon>Pecentumvirus</taxon>
        <taxon>Pecentumvirus LMSP25</taxon>
    </lineage>
</organism>
<accession>A0A060ALQ8</accession>
<sequence length="109" mass="13064">MSTDMKEKYYRVWKDEVNHISLLETMRGKHKDEDWTIKGETCNFVVQYDKYMACVWAKVSEPNFSSVECVGLEEGEPYILEFLQDMFDEFIRTEEENKKKLIKSVDFKN</sequence>
<dbReference type="RefSeq" id="YP_009043005.1">
    <property type="nucleotide sequence ID" value="NC_024360.1"/>
</dbReference>
<evidence type="ECO:0000313" key="2">
    <source>
        <dbReference type="Proteomes" id="UP000026981"/>
    </source>
</evidence>
<name>A0A060ALQ8_9CAUD</name>
<dbReference type="EMBL" id="KJ535722">
    <property type="protein sequence ID" value="AIA64363.1"/>
    <property type="molecule type" value="Genomic_DNA"/>
</dbReference>